<sequence>QHMEFSIEDILDMHRHWITKLYVEDGKTDVEIVGLLRERGFIVTWVSPSAFLSSLTTDQINTSPSLYWRVDFVTCHHGPDEAHEVETTLCHVPNGPTPLETYTEDEQSHEMLALGLERDRVPRPS</sequence>
<dbReference type="InParanoid" id="A0A194XWG7"/>
<name>A0A194XWG7_MOLSC</name>
<dbReference type="RefSeq" id="XP_018078831.1">
    <property type="nucleotide sequence ID" value="XM_018208310.1"/>
</dbReference>
<protein>
    <submittedName>
        <fullName evidence="1">Uncharacterized protein</fullName>
    </submittedName>
</protein>
<dbReference type="AlphaFoldDB" id="A0A194XWG7"/>
<dbReference type="KEGG" id="psco:LY89DRAFT_551685"/>
<organism evidence="1 2">
    <name type="scientific">Mollisia scopiformis</name>
    <name type="common">Conifer needle endophyte fungus</name>
    <name type="synonym">Phialocephala scopiformis</name>
    <dbReference type="NCBI Taxonomy" id="149040"/>
    <lineage>
        <taxon>Eukaryota</taxon>
        <taxon>Fungi</taxon>
        <taxon>Dikarya</taxon>
        <taxon>Ascomycota</taxon>
        <taxon>Pezizomycotina</taxon>
        <taxon>Leotiomycetes</taxon>
        <taxon>Helotiales</taxon>
        <taxon>Mollisiaceae</taxon>
        <taxon>Mollisia</taxon>
    </lineage>
</organism>
<accession>A0A194XWG7</accession>
<evidence type="ECO:0000313" key="1">
    <source>
        <dbReference type="EMBL" id="KUJ24476.1"/>
    </source>
</evidence>
<evidence type="ECO:0000313" key="2">
    <source>
        <dbReference type="Proteomes" id="UP000070700"/>
    </source>
</evidence>
<keyword evidence="2" id="KW-1185">Reference proteome</keyword>
<proteinExistence type="predicted"/>
<dbReference type="EMBL" id="KQ947404">
    <property type="protein sequence ID" value="KUJ24476.1"/>
    <property type="molecule type" value="Genomic_DNA"/>
</dbReference>
<reference evidence="1 2" key="1">
    <citation type="submission" date="2015-10" db="EMBL/GenBank/DDBJ databases">
        <title>Full genome of DAOMC 229536 Phialocephala scopiformis, a fungal endophyte of spruce producing the potent anti-insectan compound rugulosin.</title>
        <authorList>
            <consortium name="DOE Joint Genome Institute"/>
            <person name="Walker A.K."/>
            <person name="Frasz S.L."/>
            <person name="Seifert K.A."/>
            <person name="Miller J.D."/>
            <person name="Mondo S.J."/>
            <person name="Labutti K."/>
            <person name="Lipzen A."/>
            <person name="Dockter R."/>
            <person name="Kennedy M."/>
            <person name="Grigoriev I.V."/>
            <person name="Spatafora J.W."/>
        </authorList>
    </citation>
    <scope>NUCLEOTIDE SEQUENCE [LARGE SCALE GENOMIC DNA]</scope>
    <source>
        <strain evidence="1 2">CBS 120377</strain>
    </source>
</reference>
<gene>
    <name evidence="1" type="ORF">LY89DRAFT_551685</name>
</gene>
<dbReference type="GeneID" id="28818036"/>
<dbReference type="OrthoDB" id="3529119at2759"/>
<feature type="non-terminal residue" evidence="1">
    <location>
        <position position="125"/>
    </location>
</feature>
<dbReference type="Proteomes" id="UP000070700">
    <property type="component" value="Unassembled WGS sequence"/>
</dbReference>
<feature type="non-terminal residue" evidence="1">
    <location>
        <position position="1"/>
    </location>
</feature>